<dbReference type="InterPro" id="IPR009959">
    <property type="entry name" value="Cyclase_SnoaL-like"/>
</dbReference>
<evidence type="ECO:0008006" key="3">
    <source>
        <dbReference type="Google" id="ProtNLM"/>
    </source>
</evidence>
<reference evidence="1 2" key="1">
    <citation type="submission" date="2013-04" db="EMBL/GenBank/DDBJ databases">
        <title>Shimia sp. 22II-S11-Z10 Genome Sequencing.</title>
        <authorList>
            <person name="Lai Q."/>
            <person name="Li G."/>
            <person name="Shao Z."/>
        </authorList>
    </citation>
    <scope>NUCLEOTIDE SEQUENCE [LARGE SCALE GENOMIC DNA]</scope>
    <source>
        <strain evidence="2">22II-S11-Z10</strain>
    </source>
</reference>
<sequence>MQIKAMLEAWYQQVWIEGNLDAVDMFFKPDTKAAGFVNGFTAGPEDTKEFVTAGRLFFEPLKVAVLHVIQQDNWVSALIQMDLRHREKGLAMSFTGQVMMRMEGPYIVEAYNHFDYISLLEQAELLPPGTMEICLSGQAVGIEAA</sequence>
<dbReference type="GO" id="GO:0030638">
    <property type="term" value="P:polyketide metabolic process"/>
    <property type="evidence" value="ECO:0007669"/>
    <property type="project" value="InterPro"/>
</dbReference>
<dbReference type="RefSeq" id="WP_035251289.1">
    <property type="nucleotide sequence ID" value="NZ_AQQY01000006.1"/>
</dbReference>
<dbReference type="STRING" id="1461693.ATO10_10630"/>
<proteinExistence type="predicted"/>
<evidence type="ECO:0000313" key="1">
    <source>
        <dbReference type="EMBL" id="KCV81795.1"/>
    </source>
</evidence>
<keyword evidence="2" id="KW-1185">Reference proteome</keyword>
<accession>A0A058ZKR1</accession>
<gene>
    <name evidence="1" type="ORF">ATO10_10630</name>
</gene>
<dbReference type="OrthoDB" id="7844074at2"/>
<dbReference type="Pfam" id="PF07366">
    <property type="entry name" value="SnoaL"/>
    <property type="match status" value="1"/>
</dbReference>
<dbReference type="Gene3D" id="3.10.450.50">
    <property type="match status" value="1"/>
</dbReference>
<dbReference type="Proteomes" id="UP000024836">
    <property type="component" value="Unassembled WGS sequence"/>
</dbReference>
<dbReference type="eggNOG" id="COG3631">
    <property type="taxonomic scope" value="Bacteria"/>
</dbReference>
<dbReference type="EMBL" id="AQQY01000006">
    <property type="protein sequence ID" value="KCV81795.1"/>
    <property type="molecule type" value="Genomic_DNA"/>
</dbReference>
<comment type="caution">
    <text evidence="1">The sequence shown here is derived from an EMBL/GenBank/DDBJ whole genome shotgun (WGS) entry which is preliminary data.</text>
</comment>
<dbReference type="AlphaFoldDB" id="A0A058ZKR1"/>
<dbReference type="InterPro" id="IPR032710">
    <property type="entry name" value="NTF2-like_dom_sf"/>
</dbReference>
<organism evidence="1 2">
    <name type="scientific">Actibacterium atlanticum</name>
    <dbReference type="NCBI Taxonomy" id="1461693"/>
    <lineage>
        <taxon>Bacteria</taxon>
        <taxon>Pseudomonadati</taxon>
        <taxon>Pseudomonadota</taxon>
        <taxon>Alphaproteobacteria</taxon>
        <taxon>Rhodobacterales</taxon>
        <taxon>Roseobacteraceae</taxon>
        <taxon>Actibacterium</taxon>
    </lineage>
</organism>
<name>A0A058ZKR1_9RHOB</name>
<evidence type="ECO:0000313" key="2">
    <source>
        <dbReference type="Proteomes" id="UP000024836"/>
    </source>
</evidence>
<protein>
    <recommendedName>
        <fullName evidence="3">SnoaL-like domain-containing protein</fullName>
    </recommendedName>
</protein>
<dbReference type="SUPFAM" id="SSF54427">
    <property type="entry name" value="NTF2-like"/>
    <property type="match status" value="1"/>
</dbReference>